<proteinExistence type="predicted"/>
<feature type="compositionally biased region" description="Polar residues" evidence="1">
    <location>
        <begin position="1"/>
        <end position="24"/>
    </location>
</feature>
<dbReference type="Proteomes" id="UP000243308">
    <property type="component" value="Unassembled WGS sequence"/>
</dbReference>
<keyword evidence="3" id="KW-1185">Reference proteome</keyword>
<accession>A0A086TJF1</accession>
<feature type="compositionally biased region" description="Polar residues" evidence="1">
    <location>
        <begin position="282"/>
        <end position="294"/>
    </location>
</feature>
<organism evidence="2 3">
    <name type="scientific">Podila verticillata NRRL 6337</name>
    <dbReference type="NCBI Taxonomy" id="1069443"/>
    <lineage>
        <taxon>Eukaryota</taxon>
        <taxon>Fungi</taxon>
        <taxon>Fungi incertae sedis</taxon>
        <taxon>Mucoromycota</taxon>
        <taxon>Mortierellomycotina</taxon>
        <taxon>Mortierellomycetes</taxon>
        <taxon>Mortierellales</taxon>
        <taxon>Mortierellaceae</taxon>
        <taxon>Podila</taxon>
    </lineage>
</organism>
<feature type="compositionally biased region" description="Low complexity" evidence="1">
    <location>
        <begin position="259"/>
        <end position="271"/>
    </location>
</feature>
<feature type="compositionally biased region" description="Basic and acidic residues" evidence="1">
    <location>
        <begin position="190"/>
        <end position="213"/>
    </location>
</feature>
<dbReference type="OrthoDB" id="2440352at2759"/>
<feature type="region of interest" description="Disordered" evidence="1">
    <location>
        <begin position="190"/>
        <end position="294"/>
    </location>
</feature>
<protein>
    <submittedName>
        <fullName evidence="2">Uncharacterized protein</fullName>
    </submittedName>
</protein>
<feature type="compositionally biased region" description="Polar residues" evidence="1">
    <location>
        <begin position="230"/>
        <end position="250"/>
    </location>
</feature>
<feature type="region of interest" description="Disordered" evidence="1">
    <location>
        <begin position="1"/>
        <end position="91"/>
    </location>
</feature>
<reference evidence="2 3" key="1">
    <citation type="submission" date="2011-02" db="EMBL/GenBank/DDBJ databases">
        <title>The Genome Sequence of Mortierella verticillata NRRL 6337.</title>
        <authorList>
            <consortium name="The Broad Institute Genome Sequencing Platform"/>
            <person name="Russ C."/>
            <person name="Cuomo C."/>
            <person name="Burger G."/>
            <person name="Gray M.W."/>
            <person name="Holland P.W.H."/>
            <person name="King N."/>
            <person name="Lang F.B.F."/>
            <person name="Roger A.J."/>
            <person name="Ruiz-Trillo I."/>
            <person name="Young S.K."/>
            <person name="Zeng Q."/>
            <person name="Gargeya S."/>
            <person name="Alvarado L."/>
            <person name="Berlin A."/>
            <person name="Chapman S.B."/>
            <person name="Chen Z."/>
            <person name="Freedman E."/>
            <person name="Gellesch M."/>
            <person name="Goldberg J."/>
            <person name="Griggs A."/>
            <person name="Gujja S."/>
            <person name="Heilman E."/>
            <person name="Heiman D."/>
            <person name="Howarth C."/>
            <person name="Mehta T."/>
            <person name="Neiman D."/>
            <person name="Pearson M."/>
            <person name="Roberts A."/>
            <person name="Saif S."/>
            <person name="Shea T."/>
            <person name="Shenoy N."/>
            <person name="Sisk P."/>
            <person name="Stolte C."/>
            <person name="Sykes S."/>
            <person name="White J."/>
            <person name="Yandava C."/>
            <person name="Haas B."/>
            <person name="Nusbaum C."/>
            <person name="Birren B."/>
        </authorList>
    </citation>
    <scope>NUCLEOTIDE SEQUENCE [LARGE SCALE GENOMIC DNA]</scope>
    <source>
        <strain evidence="2 3">NRRL 6337</strain>
    </source>
</reference>
<sequence>MSSPNAADSSTNAIAGPSTPTTHTPGVFAVPHPPSHQSPPSHRRLIQDESDHEEDGGATDSGSDNEQEGSVADISGGEDDTAETPTTQVGTRKTQFRKFLLPECELILLRALNDVRPFSNKRGAATKLWEQVELYLHKHDAVRKRRNNVEPHFTDVTVRACKSKWNVIISERNTLIQEIFEYEKSIERELESKRKEQERQRKRKADDREDGRLLLEQSRAGPRRRIDVSASESDQDTGVSQHEPQQQEGGTATEYESDTSTASATRANPTPTRRRRVFVSALDSQFETASNSTP</sequence>
<name>A0A086TJF1_9FUNG</name>
<dbReference type="EMBL" id="KN042433">
    <property type="protein sequence ID" value="KFH62078.1"/>
    <property type="molecule type" value="Genomic_DNA"/>
</dbReference>
<feature type="compositionally biased region" description="Acidic residues" evidence="1">
    <location>
        <begin position="48"/>
        <end position="67"/>
    </location>
</feature>
<evidence type="ECO:0000313" key="2">
    <source>
        <dbReference type="EMBL" id="KFH62078.1"/>
    </source>
</evidence>
<gene>
    <name evidence="2" type="ORF">MVEG_11717</name>
</gene>
<evidence type="ECO:0000313" key="3">
    <source>
        <dbReference type="Proteomes" id="UP000243308"/>
    </source>
</evidence>
<evidence type="ECO:0000256" key="1">
    <source>
        <dbReference type="SAM" id="MobiDB-lite"/>
    </source>
</evidence>
<dbReference type="AlphaFoldDB" id="A0A086TJF1"/>